<evidence type="ECO:0000313" key="2">
    <source>
        <dbReference type="EMBL" id="OQR90702.1"/>
    </source>
</evidence>
<accession>A0A1V9YYC1</accession>
<dbReference type="Proteomes" id="UP000243217">
    <property type="component" value="Unassembled WGS sequence"/>
</dbReference>
<keyword evidence="1" id="KW-0732">Signal</keyword>
<sequence length="72" mass="8096">MKLFGLAKFTAVLGTWISRAEAVLIEHIAITVYQYSNKKNSGCHGTQYHKNLAGNSHWNSITISNRSHCHHC</sequence>
<evidence type="ECO:0008006" key="4">
    <source>
        <dbReference type="Google" id="ProtNLM"/>
    </source>
</evidence>
<protein>
    <recommendedName>
        <fullName evidence="4">Secreted protein</fullName>
    </recommendedName>
</protein>
<gene>
    <name evidence="2" type="ORF">THRCLA_22518</name>
</gene>
<dbReference type="EMBL" id="JNBS01002501">
    <property type="protein sequence ID" value="OQR90702.1"/>
    <property type="molecule type" value="Genomic_DNA"/>
</dbReference>
<name>A0A1V9YYC1_9STRA</name>
<evidence type="ECO:0000313" key="3">
    <source>
        <dbReference type="Proteomes" id="UP000243217"/>
    </source>
</evidence>
<evidence type="ECO:0000256" key="1">
    <source>
        <dbReference type="SAM" id="SignalP"/>
    </source>
</evidence>
<reference evidence="2 3" key="1">
    <citation type="journal article" date="2014" name="Genome Biol. Evol.">
        <title>The secreted proteins of Achlya hypogyna and Thraustotheca clavata identify the ancestral oomycete secretome and reveal gene acquisitions by horizontal gene transfer.</title>
        <authorList>
            <person name="Misner I."/>
            <person name="Blouin N."/>
            <person name="Leonard G."/>
            <person name="Richards T.A."/>
            <person name="Lane C.E."/>
        </authorList>
    </citation>
    <scope>NUCLEOTIDE SEQUENCE [LARGE SCALE GENOMIC DNA]</scope>
    <source>
        <strain evidence="2 3">ATCC 34112</strain>
    </source>
</reference>
<keyword evidence="3" id="KW-1185">Reference proteome</keyword>
<proteinExistence type="predicted"/>
<organism evidence="2 3">
    <name type="scientific">Thraustotheca clavata</name>
    <dbReference type="NCBI Taxonomy" id="74557"/>
    <lineage>
        <taxon>Eukaryota</taxon>
        <taxon>Sar</taxon>
        <taxon>Stramenopiles</taxon>
        <taxon>Oomycota</taxon>
        <taxon>Saprolegniomycetes</taxon>
        <taxon>Saprolegniales</taxon>
        <taxon>Achlyaceae</taxon>
        <taxon>Thraustotheca</taxon>
    </lineage>
</organism>
<dbReference type="AlphaFoldDB" id="A0A1V9YYC1"/>
<feature type="signal peptide" evidence="1">
    <location>
        <begin position="1"/>
        <end position="22"/>
    </location>
</feature>
<comment type="caution">
    <text evidence="2">The sequence shown here is derived from an EMBL/GenBank/DDBJ whole genome shotgun (WGS) entry which is preliminary data.</text>
</comment>
<feature type="chain" id="PRO_5012190258" description="Secreted protein" evidence="1">
    <location>
        <begin position="23"/>
        <end position="72"/>
    </location>
</feature>